<dbReference type="AlphaFoldDB" id="A0A8R7V3D1"/>
<accession>A0A8R7V3D1</accession>
<dbReference type="EnsemblPlants" id="TuG1812G0700003221.01.T01">
    <property type="protein sequence ID" value="TuG1812G0700003221.01.T01"/>
    <property type="gene ID" value="TuG1812G0700003221.01"/>
</dbReference>
<feature type="chain" id="PRO_5035747063" evidence="1">
    <location>
        <begin position="22"/>
        <end position="102"/>
    </location>
</feature>
<protein>
    <submittedName>
        <fullName evidence="2">Uncharacterized protein</fullName>
    </submittedName>
</protein>
<evidence type="ECO:0000313" key="3">
    <source>
        <dbReference type="Proteomes" id="UP000015106"/>
    </source>
</evidence>
<dbReference type="Proteomes" id="UP000015106">
    <property type="component" value="Chromosome 7"/>
</dbReference>
<keyword evidence="1" id="KW-0732">Signal</keyword>
<name>A0A8R7V3D1_TRIUA</name>
<dbReference type="Gramene" id="TuG1812G0700003221.01.T01">
    <property type="protein sequence ID" value="TuG1812G0700003221.01.T01"/>
    <property type="gene ID" value="TuG1812G0700003221.01"/>
</dbReference>
<reference evidence="2" key="2">
    <citation type="submission" date="2018-03" db="EMBL/GenBank/DDBJ databases">
        <title>The Triticum urartu genome reveals the dynamic nature of wheat genome evolution.</title>
        <authorList>
            <person name="Ling H."/>
            <person name="Ma B."/>
            <person name="Shi X."/>
            <person name="Liu H."/>
            <person name="Dong L."/>
            <person name="Sun H."/>
            <person name="Cao Y."/>
            <person name="Gao Q."/>
            <person name="Zheng S."/>
            <person name="Li Y."/>
            <person name="Yu Y."/>
            <person name="Du H."/>
            <person name="Qi M."/>
            <person name="Li Y."/>
            <person name="Yu H."/>
            <person name="Cui Y."/>
            <person name="Wang N."/>
            <person name="Chen C."/>
            <person name="Wu H."/>
            <person name="Zhao Y."/>
            <person name="Zhang J."/>
            <person name="Li Y."/>
            <person name="Zhou W."/>
            <person name="Zhang B."/>
            <person name="Hu W."/>
            <person name="Eijk M."/>
            <person name="Tang J."/>
            <person name="Witsenboer H."/>
            <person name="Zhao S."/>
            <person name="Li Z."/>
            <person name="Zhang A."/>
            <person name="Wang D."/>
            <person name="Liang C."/>
        </authorList>
    </citation>
    <scope>NUCLEOTIDE SEQUENCE [LARGE SCALE GENOMIC DNA]</scope>
    <source>
        <strain evidence="2">cv. G1812</strain>
    </source>
</reference>
<sequence length="102" mass="11841">MCLHHFTSLGLLFLRTSNIHTTITQQNRIVVIPYLLPQALPLKLFWPFLLRRHPIPNMPMLPSRSKYTHFFSKSINLSYQVCTFNLGISIDRNEEGSQSSLL</sequence>
<organism evidence="2 3">
    <name type="scientific">Triticum urartu</name>
    <name type="common">Red wild einkorn</name>
    <name type="synonym">Crithodium urartu</name>
    <dbReference type="NCBI Taxonomy" id="4572"/>
    <lineage>
        <taxon>Eukaryota</taxon>
        <taxon>Viridiplantae</taxon>
        <taxon>Streptophyta</taxon>
        <taxon>Embryophyta</taxon>
        <taxon>Tracheophyta</taxon>
        <taxon>Spermatophyta</taxon>
        <taxon>Magnoliopsida</taxon>
        <taxon>Liliopsida</taxon>
        <taxon>Poales</taxon>
        <taxon>Poaceae</taxon>
        <taxon>BOP clade</taxon>
        <taxon>Pooideae</taxon>
        <taxon>Triticodae</taxon>
        <taxon>Triticeae</taxon>
        <taxon>Triticinae</taxon>
        <taxon>Triticum</taxon>
    </lineage>
</organism>
<feature type="signal peptide" evidence="1">
    <location>
        <begin position="1"/>
        <end position="21"/>
    </location>
</feature>
<evidence type="ECO:0000256" key="1">
    <source>
        <dbReference type="SAM" id="SignalP"/>
    </source>
</evidence>
<reference evidence="3" key="1">
    <citation type="journal article" date="2013" name="Nature">
        <title>Draft genome of the wheat A-genome progenitor Triticum urartu.</title>
        <authorList>
            <person name="Ling H.Q."/>
            <person name="Zhao S."/>
            <person name="Liu D."/>
            <person name="Wang J."/>
            <person name="Sun H."/>
            <person name="Zhang C."/>
            <person name="Fan H."/>
            <person name="Li D."/>
            <person name="Dong L."/>
            <person name="Tao Y."/>
            <person name="Gao C."/>
            <person name="Wu H."/>
            <person name="Li Y."/>
            <person name="Cui Y."/>
            <person name="Guo X."/>
            <person name="Zheng S."/>
            <person name="Wang B."/>
            <person name="Yu K."/>
            <person name="Liang Q."/>
            <person name="Yang W."/>
            <person name="Lou X."/>
            <person name="Chen J."/>
            <person name="Feng M."/>
            <person name="Jian J."/>
            <person name="Zhang X."/>
            <person name="Luo G."/>
            <person name="Jiang Y."/>
            <person name="Liu J."/>
            <person name="Wang Z."/>
            <person name="Sha Y."/>
            <person name="Zhang B."/>
            <person name="Wu H."/>
            <person name="Tang D."/>
            <person name="Shen Q."/>
            <person name="Xue P."/>
            <person name="Zou S."/>
            <person name="Wang X."/>
            <person name="Liu X."/>
            <person name="Wang F."/>
            <person name="Yang Y."/>
            <person name="An X."/>
            <person name="Dong Z."/>
            <person name="Zhang K."/>
            <person name="Zhang X."/>
            <person name="Luo M.C."/>
            <person name="Dvorak J."/>
            <person name="Tong Y."/>
            <person name="Wang J."/>
            <person name="Yang H."/>
            <person name="Li Z."/>
            <person name="Wang D."/>
            <person name="Zhang A."/>
            <person name="Wang J."/>
        </authorList>
    </citation>
    <scope>NUCLEOTIDE SEQUENCE</scope>
    <source>
        <strain evidence="3">cv. G1812</strain>
    </source>
</reference>
<proteinExistence type="predicted"/>
<evidence type="ECO:0000313" key="2">
    <source>
        <dbReference type="EnsemblPlants" id="TuG1812G0700003221.01.T01"/>
    </source>
</evidence>
<reference evidence="2" key="3">
    <citation type="submission" date="2022-06" db="UniProtKB">
        <authorList>
            <consortium name="EnsemblPlants"/>
        </authorList>
    </citation>
    <scope>IDENTIFICATION</scope>
</reference>
<keyword evidence="3" id="KW-1185">Reference proteome</keyword>